<reference evidence="2" key="1">
    <citation type="journal article" date="2014" name="Int. J. Syst. Evol. Microbiol.">
        <title>Complete genome sequence of Corynebacterium casei LMG S-19264T (=DSM 44701T), isolated from a smear-ripened cheese.</title>
        <authorList>
            <consortium name="US DOE Joint Genome Institute (JGI-PGF)"/>
            <person name="Walter F."/>
            <person name="Albersmeier A."/>
            <person name="Kalinowski J."/>
            <person name="Ruckert C."/>
        </authorList>
    </citation>
    <scope>NUCLEOTIDE SEQUENCE</scope>
    <source>
        <strain evidence="2">KCTC 22169</strain>
    </source>
</reference>
<proteinExistence type="predicted"/>
<feature type="compositionally biased region" description="Polar residues" evidence="1">
    <location>
        <begin position="51"/>
        <end position="61"/>
    </location>
</feature>
<dbReference type="Proteomes" id="UP000626148">
    <property type="component" value="Unassembled WGS sequence"/>
</dbReference>
<accession>A0A918KFG1</accession>
<organism evidence="2 3">
    <name type="scientific">Saccharospirillum salsuginis</name>
    <dbReference type="NCBI Taxonomy" id="418750"/>
    <lineage>
        <taxon>Bacteria</taxon>
        <taxon>Pseudomonadati</taxon>
        <taxon>Pseudomonadota</taxon>
        <taxon>Gammaproteobacteria</taxon>
        <taxon>Oceanospirillales</taxon>
        <taxon>Saccharospirillaceae</taxon>
        <taxon>Saccharospirillum</taxon>
    </lineage>
</organism>
<evidence type="ECO:0000256" key="1">
    <source>
        <dbReference type="SAM" id="MobiDB-lite"/>
    </source>
</evidence>
<evidence type="ECO:0000313" key="2">
    <source>
        <dbReference type="EMBL" id="GGX60224.1"/>
    </source>
</evidence>
<keyword evidence="3" id="KW-1185">Reference proteome</keyword>
<feature type="region of interest" description="Disordered" evidence="1">
    <location>
        <begin position="42"/>
        <end position="61"/>
    </location>
</feature>
<dbReference type="EMBL" id="BMXR01000007">
    <property type="protein sequence ID" value="GGX60224.1"/>
    <property type="molecule type" value="Genomic_DNA"/>
</dbReference>
<protein>
    <submittedName>
        <fullName evidence="2">Uncharacterized protein</fullName>
    </submittedName>
</protein>
<evidence type="ECO:0000313" key="3">
    <source>
        <dbReference type="Proteomes" id="UP000626148"/>
    </source>
</evidence>
<reference evidence="2" key="2">
    <citation type="submission" date="2020-09" db="EMBL/GenBank/DDBJ databases">
        <authorList>
            <person name="Sun Q."/>
            <person name="Kim S."/>
        </authorList>
    </citation>
    <scope>NUCLEOTIDE SEQUENCE</scope>
    <source>
        <strain evidence="2">KCTC 22169</strain>
    </source>
</reference>
<sequence>MKERYISNLLGFSNRIEISRVSQCIKDTNLTISIFAQFTHHSRANKPSPPCNHNSHTLDYS</sequence>
<gene>
    <name evidence="2" type="ORF">GCM10007392_30310</name>
</gene>
<name>A0A918KFG1_9GAMM</name>
<dbReference type="AlphaFoldDB" id="A0A918KFG1"/>
<comment type="caution">
    <text evidence="2">The sequence shown here is derived from an EMBL/GenBank/DDBJ whole genome shotgun (WGS) entry which is preliminary data.</text>
</comment>